<dbReference type="EMBL" id="AMQN01010685">
    <property type="status" value="NOT_ANNOTATED_CDS"/>
    <property type="molecule type" value="Genomic_DNA"/>
</dbReference>
<dbReference type="HOGENOM" id="CLU_047907_0_0_1"/>
<dbReference type="InterPro" id="IPR015943">
    <property type="entry name" value="WD40/YVTN_repeat-like_dom_sf"/>
</dbReference>
<dbReference type="Pfam" id="PF00400">
    <property type="entry name" value="WD40"/>
    <property type="match status" value="1"/>
</dbReference>
<dbReference type="OMA" id="KVKLWHV"/>
<dbReference type="InterPro" id="IPR024977">
    <property type="entry name" value="Apc4-like_WD40_dom"/>
</dbReference>
<dbReference type="InterPro" id="IPR036322">
    <property type="entry name" value="WD40_repeat_dom_sf"/>
</dbReference>
<evidence type="ECO:0000259" key="2">
    <source>
        <dbReference type="Pfam" id="PF12894"/>
    </source>
</evidence>
<dbReference type="EnsemblMetazoa" id="CapteT229222">
    <property type="protein sequence ID" value="CapteP229222"/>
    <property type="gene ID" value="CapteG229222"/>
</dbReference>
<proteinExistence type="predicted"/>
<sequence>MASKYPVCVTLAMINDGPCEVMCVQFSIDGAVIAVGYANGNIRIYNPDTGQCLHSLSDDDTQKRRLPVTSIRFPPYPDDAKSEHKNIVQASYASGVVKFWHFTSQKCLHTINEGRQTLSVALNPLGTKFVTVGADPKINVYDIETKSQVATLHPSDSHDVMNGHRARVFAAQYHPNQSHVFITGGWDDTVQIWDFNSGEKIKDVPQDHLHGSLIYTAQWLGRDCIVCGGCDQNMARIIDRGTLNTVGQLVDLPQGVYCLDNDGSLNKPRVAIGASKRVYVVKMEKTQ</sequence>
<dbReference type="PANTHER" id="PTHR47822">
    <property type="entry name" value="CARBOHYDRATE BINDING DOMAIN CONTAINING PROTEIN"/>
    <property type="match status" value="1"/>
</dbReference>
<protein>
    <recommendedName>
        <fullName evidence="2">Anaphase-promoting complex subunit 4-like WD40 domain-containing protein</fullName>
    </recommendedName>
</protein>
<reference evidence="4" key="3">
    <citation type="submission" date="2015-06" db="UniProtKB">
        <authorList>
            <consortium name="EnsemblMetazoa"/>
        </authorList>
    </citation>
    <scope>IDENTIFICATION</scope>
</reference>
<feature type="repeat" description="WD" evidence="1">
    <location>
        <begin position="161"/>
        <end position="203"/>
    </location>
</feature>
<evidence type="ECO:0000313" key="3">
    <source>
        <dbReference type="EMBL" id="ELT97959.1"/>
    </source>
</evidence>
<organism evidence="3">
    <name type="scientific">Capitella teleta</name>
    <name type="common">Polychaete worm</name>
    <dbReference type="NCBI Taxonomy" id="283909"/>
    <lineage>
        <taxon>Eukaryota</taxon>
        <taxon>Metazoa</taxon>
        <taxon>Spiralia</taxon>
        <taxon>Lophotrochozoa</taxon>
        <taxon>Annelida</taxon>
        <taxon>Polychaeta</taxon>
        <taxon>Sedentaria</taxon>
        <taxon>Scolecida</taxon>
        <taxon>Capitellidae</taxon>
        <taxon>Capitella</taxon>
    </lineage>
</organism>
<dbReference type="SMART" id="SM00320">
    <property type="entry name" value="WD40"/>
    <property type="match status" value="5"/>
</dbReference>
<reference evidence="5" key="1">
    <citation type="submission" date="2012-12" db="EMBL/GenBank/DDBJ databases">
        <authorList>
            <person name="Hellsten U."/>
            <person name="Grimwood J."/>
            <person name="Chapman J.A."/>
            <person name="Shapiro H."/>
            <person name="Aerts A."/>
            <person name="Otillar R.P."/>
            <person name="Terry A.Y."/>
            <person name="Boore J.L."/>
            <person name="Simakov O."/>
            <person name="Marletaz F."/>
            <person name="Cho S.-J."/>
            <person name="Edsinger-Gonzales E."/>
            <person name="Havlak P."/>
            <person name="Kuo D.-H."/>
            <person name="Larsson T."/>
            <person name="Lv J."/>
            <person name="Arendt D."/>
            <person name="Savage R."/>
            <person name="Osoegawa K."/>
            <person name="de Jong P."/>
            <person name="Lindberg D.R."/>
            <person name="Seaver E.C."/>
            <person name="Weisblat D.A."/>
            <person name="Putnam N.H."/>
            <person name="Grigoriev I.V."/>
            <person name="Rokhsar D.S."/>
        </authorList>
    </citation>
    <scope>NUCLEOTIDE SEQUENCE</scope>
    <source>
        <strain evidence="5">I ESC-2004</strain>
    </source>
</reference>
<keyword evidence="5" id="KW-1185">Reference proteome</keyword>
<feature type="domain" description="Anaphase-promoting complex subunit 4-like WD40" evidence="2">
    <location>
        <begin position="19"/>
        <end position="71"/>
    </location>
</feature>
<dbReference type="AlphaFoldDB" id="R7TW53"/>
<evidence type="ECO:0000313" key="4">
    <source>
        <dbReference type="EnsemblMetazoa" id="CapteP229222"/>
    </source>
</evidence>
<dbReference type="PROSITE" id="PS50294">
    <property type="entry name" value="WD_REPEATS_REGION"/>
    <property type="match status" value="1"/>
</dbReference>
<evidence type="ECO:0000256" key="1">
    <source>
        <dbReference type="PROSITE-ProRule" id="PRU00221"/>
    </source>
</evidence>
<accession>R7TW53</accession>
<gene>
    <name evidence="3" type="ORF">CAPTEDRAFT_229222</name>
</gene>
<reference evidence="3 5" key="2">
    <citation type="journal article" date="2013" name="Nature">
        <title>Insights into bilaterian evolution from three spiralian genomes.</title>
        <authorList>
            <person name="Simakov O."/>
            <person name="Marletaz F."/>
            <person name="Cho S.J."/>
            <person name="Edsinger-Gonzales E."/>
            <person name="Havlak P."/>
            <person name="Hellsten U."/>
            <person name="Kuo D.H."/>
            <person name="Larsson T."/>
            <person name="Lv J."/>
            <person name="Arendt D."/>
            <person name="Savage R."/>
            <person name="Osoegawa K."/>
            <person name="de Jong P."/>
            <person name="Grimwood J."/>
            <person name="Chapman J.A."/>
            <person name="Shapiro H."/>
            <person name="Aerts A."/>
            <person name="Otillar R.P."/>
            <person name="Terry A.Y."/>
            <person name="Boore J.L."/>
            <person name="Grigoriev I.V."/>
            <person name="Lindberg D.R."/>
            <person name="Seaver E.C."/>
            <person name="Weisblat D.A."/>
            <person name="Putnam N.H."/>
            <person name="Rokhsar D.S."/>
        </authorList>
    </citation>
    <scope>NUCLEOTIDE SEQUENCE</scope>
    <source>
        <strain evidence="3 5">I ESC-2004</strain>
    </source>
</reference>
<evidence type="ECO:0000313" key="5">
    <source>
        <dbReference type="Proteomes" id="UP000014760"/>
    </source>
</evidence>
<dbReference type="SUPFAM" id="SSF50978">
    <property type="entry name" value="WD40 repeat-like"/>
    <property type="match status" value="1"/>
</dbReference>
<dbReference type="EMBL" id="AMQN01010684">
    <property type="status" value="NOT_ANNOTATED_CDS"/>
    <property type="molecule type" value="Genomic_DNA"/>
</dbReference>
<dbReference type="PANTHER" id="PTHR47822:SF2">
    <property type="entry name" value="F-BOX AND WD-40 DOMAIN PROTEIN 7"/>
    <property type="match status" value="1"/>
</dbReference>
<dbReference type="OrthoDB" id="10251741at2759"/>
<keyword evidence="1" id="KW-0853">WD repeat</keyword>
<name>R7TW53_CAPTE</name>
<dbReference type="Gene3D" id="2.130.10.10">
    <property type="entry name" value="YVTN repeat-like/Quinoprotein amine dehydrogenase"/>
    <property type="match status" value="2"/>
</dbReference>
<dbReference type="STRING" id="283909.R7TW53"/>
<dbReference type="Pfam" id="PF12894">
    <property type="entry name" value="ANAPC4_WD40"/>
    <property type="match status" value="1"/>
</dbReference>
<dbReference type="InterPro" id="IPR001680">
    <property type="entry name" value="WD40_rpt"/>
</dbReference>
<dbReference type="PROSITE" id="PS50082">
    <property type="entry name" value="WD_REPEATS_2"/>
    <property type="match status" value="1"/>
</dbReference>
<dbReference type="EMBL" id="KB308384">
    <property type="protein sequence ID" value="ELT97959.1"/>
    <property type="molecule type" value="Genomic_DNA"/>
</dbReference>
<dbReference type="Proteomes" id="UP000014760">
    <property type="component" value="Unassembled WGS sequence"/>
</dbReference>